<evidence type="ECO:0000259" key="3">
    <source>
        <dbReference type="Pfam" id="PF07749"/>
    </source>
</evidence>
<gene>
    <name evidence="6" type="primary">LOC101846890</name>
</gene>
<evidence type="ECO:0000259" key="4">
    <source>
        <dbReference type="Pfam" id="PF07912"/>
    </source>
</evidence>
<dbReference type="InterPro" id="IPR036249">
    <property type="entry name" value="Thioredoxin-like_sf"/>
</dbReference>
<keyword evidence="5" id="KW-1185">Reference proteome</keyword>
<dbReference type="PANTHER" id="PTHR12211">
    <property type="entry name" value="ENDOPLASMIC RETICULUM PROTEIN ERP29"/>
    <property type="match status" value="1"/>
</dbReference>
<feature type="chain" id="PRO_5046253436" evidence="2">
    <location>
        <begin position="25"/>
        <end position="251"/>
    </location>
</feature>
<keyword evidence="2" id="KW-0732">Signal</keyword>
<evidence type="ECO:0000313" key="6">
    <source>
        <dbReference type="RefSeq" id="XP_005102188.1"/>
    </source>
</evidence>
<dbReference type="CDD" id="cd00238">
    <property type="entry name" value="ERp29c"/>
    <property type="match status" value="1"/>
</dbReference>
<dbReference type="PANTHER" id="PTHR12211:SF0">
    <property type="entry name" value="ENDOPLASMIC RETICULUM RESIDENT PROTEIN 29"/>
    <property type="match status" value="1"/>
</dbReference>
<dbReference type="InterPro" id="IPR011679">
    <property type="entry name" value="ERp29_C"/>
</dbReference>
<dbReference type="Gene3D" id="1.20.1150.12">
    <property type="entry name" value="Endoplasmic reticulum resident protein 29, C-terminal domain"/>
    <property type="match status" value="1"/>
</dbReference>
<dbReference type="Pfam" id="PF07749">
    <property type="entry name" value="ERp29"/>
    <property type="match status" value="1"/>
</dbReference>
<dbReference type="SUPFAM" id="SSF52833">
    <property type="entry name" value="Thioredoxin-like"/>
    <property type="match status" value="1"/>
</dbReference>
<feature type="signal peptide" evidence="2">
    <location>
        <begin position="1"/>
        <end position="24"/>
    </location>
</feature>
<name>A0ABM0JV25_APLCA</name>
<protein>
    <submittedName>
        <fullName evidence="6">Endoplasmic reticulum resident protein 29</fullName>
    </submittedName>
</protein>
<dbReference type="SUPFAM" id="SSF47933">
    <property type="entry name" value="ERP29 C domain-like"/>
    <property type="match status" value="1"/>
</dbReference>
<proteinExistence type="predicted"/>
<dbReference type="RefSeq" id="XP_005102188.1">
    <property type="nucleotide sequence ID" value="XM_005102131.3"/>
</dbReference>
<evidence type="ECO:0000256" key="2">
    <source>
        <dbReference type="SAM" id="SignalP"/>
    </source>
</evidence>
<dbReference type="InterPro" id="IPR012883">
    <property type="entry name" value="ERp29_N"/>
</dbReference>
<dbReference type="InterPro" id="IPR016855">
    <property type="entry name" value="ERp29"/>
</dbReference>
<organism evidence="5 6">
    <name type="scientific">Aplysia californica</name>
    <name type="common">California sea hare</name>
    <dbReference type="NCBI Taxonomy" id="6500"/>
    <lineage>
        <taxon>Eukaryota</taxon>
        <taxon>Metazoa</taxon>
        <taxon>Spiralia</taxon>
        <taxon>Lophotrochozoa</taxon>
        <taxon>Mollusca</taxon>
        <taxon>Gastropoda</taxon>
        <taxon>Heterobranchia</taxon>
        <taxon>Euthyneura</taxon>
        <taxon>Tectipleura</taxon>
        <taxon>Aplysiida</taxon>
        <taxon>Aplysioidea</taxon>
        <taxon>Aplysiidae</taxon>
        <taxon>Aplysia</taxon>
    </lineage>
</organism>
<keyword evidence="1" id="KW-0256">Endoplasmic reticulum</keyword>
<dbReference type="Proteomes" id="UP000694888">
    <property type="component" value="Unplaced"/>
</dbReference>
<feature type="domain" description="Endoplasmic reticulum resident protein 29 C-terminal" evidence="3">
    <location>
        <begin position="150"/>
        <end position="243"/>
    </location>
</feature>
<dbReference type="InterPro" id="IPR036356">
    <property type="entry name" value="ERp29_C_sf"/>
</dbReference>
<dbReference type="Gene3D" id="3.40.30.10">
    <property type="entry name" value="Glutaredoxin"/>
    <property type="match status" value="1"/>
</dbReference>
<feature type="domain" description="ERp29 N-terminal" evidence="4">
    <location>
        <begin position="28"/>
        <end position="149"/>
    </location>
</feature>
<dbReference type="GeneID" id="101846890"/>
<dbReference type="Pfam" id="PF07912">
    <property type="entry name" value="ERp29_N"/>
    <property type="match status" value="1"/>
</dbReference>
<evidence type="ECO:0000313" key="5">
    <source>
        <dbReference type="Proteomes" id="UP000694888"/>
    </source>
</evidence>
<reference evidence="6" key="1">
    <citation type="submission" date="2025-08" db="UniProtKB">
        <authorList>
            <consortium name="RefSeq"/>
        </authorList>
    </citation>
    <scope>IDENTIFICATION</scope>
</reference>
<accession>A0ABM0JV25</accession>
<sequence>MSSAGNMLAGVIVGLFALLHLIRGEIIQGSVSLNSGVFDKVIEKHQAVLVKFDETYPYGKKQDIFKEVAKASLKQPNLLIAEVQVADYGDKDNSDLAERFGIKKEDFPAYRLFIKGNSKDQIKYTGNSEDEGAIKTFVMRESGLYIGRPGCLEEFDRLVKEFYGDADKRDAVLKKAEAAAEKLNSDEEKASADMYIKTMRKIIEKGDNFVESEVTRVEKLRSGKVSDKKKEQLGDRLNVLSTFQIRLKDEL</sequence>
<evidence type="ECO:0000256" key="1">
    <source>
        <dbReference type="ARBA" id="ARBA00022824"/>
    </source>
</evidence>